<feature type="transmembrane region" description="Helical" evidence="6">
    <location>
        <begin position="147"/>
        <end position="166"/>
    </location>
</feature>
<keyword evidence="3 6" id="KW-0812">Transmembrane</keyword>
<dbReference type="RefSeq" id="WP_156971883.1">
    <property type="nucleotide sequence ID" value="NZ_CP007790.1"/>
</dbReference>
<dbReference type="STRING" id="1224162.B840_08985"/>
<dbReference type="Pfam" id="PF01943">
    <property type="entry name" value="Polysacc_synt"/>
    <property type="match status" value="1"/>
</dbReference>
<feature type="transmembrane region" description="Helical" evidence="6">
    <location>
        <begin position="89"/>
        <end position="110"/>
    </location>
</feature>
<comment type="subcellular location">
    <subcellularLocation>
        <location evidence="1">Cell membrane</location>
        <topology evidence="1">Multi-pass membrane protein</topology>
    </subcellularLocation>
</comment>
<reference evidence="7 8" key="1">
    <citation type="submission" date="2014-05" db="EMBL/GenBank/DDBJ databases">
        <title>Complete genome sequence of Corynebacterium marinum DSM 44953.</title>
        <authorList>
            <person name="Schaffert L."/>
            <person name="Albersmeier A."/>
            <person name="Kalinowski J."/>
            <person name="Ruckert C."/>
        </authorList>
    </citation>
    <scope>NUCLEOTIDE SEQUENCE [LARGE SCALE GENOMIC DNA]</scope>
    <source>
        <strain evidence="7 8">DSM 44953</strain>
    </source>
</reference>
<dbReference type="Proteomes" id="UP000031928">
    <property type="component" value="Chromosome"/>
</dbReference>
<feature type="transmembrane region" description="Helical" evidence="6">
    <location>
        <begin position="354"/>
        <end position="374"/>
    </location>
</feature>
<keyword evidence="4 6" id="KW-1133">Transmembrane helix</keyword>
<organism evidence="7 8">
    <name type="scientific">Corynebacterium marinum DSM 44953</name>
    <dbReference type="NCBI Taxonomy" id="1224162"/>
    <lineage>
        <taxon>Bacteria</taxon>
        <taxon>Bacillati</taxon>
        <taxon>Actinomycetota</taxon>
        <taxon>Actinomycetes</taxon>
        <taxon>Mycobacteriales</taxon>
        <taxon>Corynebacteriaceae</taxon>
        <taxon>Corynebacterium</taxon>
    </lineage>
</organism>
<evidence type="ECO:0000256" key="4">
    <source>
        <dbReference type="ARBA" id="ARBA00022989"/>
    </source>
</evidence>
<evidence type="ECO:0000256" key="2">
    <source>
        <dbReference type="ARBA" id="ARBA00022475"/>
    </source>
</evidence>
<keyword evidence="2" id="KW-1003">Cell membrane</keyword>
<dbReference type="HOGENOM" id="CLU_050201_0_0_11"/>
<feature type="transmembrane region" description="Helical" evidence="6">
    <location>
        <begin position="172"/>
        <end position="195"/>
    </location>
</feature>
<name>A0A0B6TV03_9CORY</name>
<proteinExistence type="predicted"/>
<dbReference type="InterPro" id="IPR002797">
    <property type="entry name" value="Polysacc_synth"/>
</dbReference>
<dbReference type="PANTHER" id="PTHR30250:SF11">
    <property type="entry name" value="O-ANTIGEN TRANSPORTER-RELATED"/>
    <property type="match status" value="1"/>
</dbReference>
<keyword evidence="8" id="KW-1185">Reference proteome</keyword>
<feature type="transmembrane region" description="Helical" evidence="6">
    <location>
        <begin position="288"/>
        <end position="311"/>
    </location>
</feature>
<dbReference type="GO" id="GO:0005886">
    <property type="term" value="C:plasma membrane"/>
    <property type="evidence" value="ECO:0007669"/>
    <property type="project" value="UniProtKB-SubCell"/>
</dbReference>
<dbReference type="EMBL" id="CP007790">
    <property type="protein sequence ID" value="AJK69390.1"/>
    <property type="molecule type" value="Genomic_DNA"/>
</dbReference>
<feature type="transmembrane region" description="Helical" evidence="6">
    <location>
        <begin position="116"/>
        <end position="140"/>
    </location>
</feature>
<accession>A0A0B6TV03</accession>
<feature type="transmembrane region" description="Helical" evidence="6">
    <location>
        <begin position="380"/>
        <end position="405"/>
    </location>
</feature>
<dbReference type="OrthoDB" id="4458823at2"/>
<feature type="transmembrane region" description="Helical" evidence="6">
    <location>
        <begin position="45"/>
        <end position="68"/>
    </location>
</feature>
<feature type="transmembrane region" description="Helical" evidence="6">
    <location>
        <begin position="21"/>
        <end position="39"/>
    </location>
</feature>
<dbReference type="KEGG" id="cmq:B840_08985"/>
<dbReference type="AlphaFoldDB" id="A0A0B6TV03"/>
<feature type="transmembrane region" description="Helical" evidence="6">
    <location>
        <begin position="323"/>
        <end position="342"/>
    </location>
</feature>
<evidence type="ECO:0000256" key="1">
    <source>
        <dbReference type="ARBA" id="ARBA00004651"/>
    </source>
</evidence>
<evidence type="ECO:0000256" key="3">
    <source>
        <dbReference type="ARBA" id="ARBA00022692"/>
    </source>
</evidence>
<evidence type="ECO:0000256" key="6">
    <source>
        <dbReference type="SAM" id="Phobius"/>
    </source>
</evidence>
<evidence type="ECO:0000256" key="5">
    <source>
        <dbReference type="ARBA" id="ARBA00023136"/>
    </source>
</evidence>
<protein>
    <submittedName>
        <fullName evidence="7">Uncharacterized protein</fullName>
    </submittedName>
</protein>
<evidence type="ECO:0000313" key="8">
    <source>
        <dbReference type="Proteomes" id="UP000031928"/>
    </source>
</evidence>
<dbReference type="PANTHER" id="PTHR30250">
    <property type="entry name" value="PST FAMILY PREDICTED COLANIC ACID TRANSPORTER"/>
    <property type="match status" value="1"/>
</dbReference>
<sequence>MLKFSKSFAARESLGAISWNFVGMAFSLFTGVITARILAPDDRGLLALFLIISSLSYLLAAVGTNTAIRTFQPRESWASFCSYFQLSAVLLAVNVLISISIVFIFSLVSASNLGQYWWIISLLAFFTFISSQLLDVLNAVGMVSYSAFANISGHFSTMSVLVFFFIGTADAGLANVAFAYIFGFMARIVVILTLIRKAAISPGRGSSYGRRSLLKKGVGFWGVGLGQTLTFRADQLLLGLLSTPSQVGLYAVASTPASLMQVVSNSIGQVAFRQAAVGKLTVRGLARFLGASSLVTFFYVSVLWILAPWVVPFVFGPDYAESANIVRILLISELFLGPYLVLVRVLAGLNQPRWSSASGFVGLGVMIPSLVYLVPLYGAYGAAISTIMGFGGMFVFTAVGALIAFRGQNLSETL</sequence>
<dbReference type="InterPro" id="IPR050833">
    <property type="entry name" value="Poly_Biosynth_Transport"/>
</dbReference>
<gene>
    <name evidence="7" type="ORF">B840_08985</name>
</gene>
<keyword evidence="5 6" id="KW-0472">Membrane</keyword>
<evidence type="ECO:0000313" key="7">
    <source>
        <dbReference type="EMBL" id="AJK69390.1"/>
    </source>
</evidence>